<evidence type="ECO:0000313" key="3">
    <source>
        <dbReference type="Proteomes" id="UP001177023"/>
    </source>
</evidence>
<evidence type="ECO:0000256" key="1">
    <source>
        <dbReference type="SAM" id="MobiDB-lite"/>
    </source>
</evidence>
<keyword evidence="3" id="KW-1185">Reference proteome</keyword>
<evidence type="ECO:0000313" key="2">
    <source>
        <dbReference type="EMBL" id="CAJ0566584.1"/>
    </source>
</evidence>
<accession>A0AA36CCP4</accession>
<proteinExistence type="predicted"/>
<organism evidence="2 3">
    <name type="scientific">Mesorhabditis spiculigera</name>
    <dbReference type="NCBI Taxonomy" id="96644"/>
    <lineage>
        <taxon>Eukaryota</taxon>
        <taxon>Metazoa</taxon>
        <taxon>Ecdysozoa</taxon>
        <taxon>Nematoda</taxon>
        <taxon>Chromadorea</taxon>
        <taxon>Rhabditida</taxon>
        <taxon>Rhabditina</taxon>
        <taxon>Rhabditomorpha</taxon>
        <taxon>Rhabditoidea</taxon>
        <taxon>Rhabditidae</taxon>
        <taxon>Mesorhabditinae</taxon>
        <taxon>Mesorhabditis</taxon>
    </lineage>
</organism>
<name>A0AA36CCP4_9BILA</name>
<comment type="caution">
    <text evidence="2">The sequence shown here is derived from an EMBL/GenBank/DDBJ whole genome shotgun (WGS) entry which is preliminary data.</text>
</comment>
<feature type="non-terminal residue" evidence="2">
    <location>
        <position position="1"/>
    </location>
</feature>
<dbReference type="Gene3D" id="3.40.395.10">
    <property type="entry name" value="Adenoviral Proteinase, Chain A"/>
    <property type="match status" value="1"/>
</dbReference>
<dbReference type="SUPFAM" id="SSF54001">
    <property type="entry name" value="Cysteine proteinases"/>
    <property type="match status" value="1"/>
</dbReference>
<dbReference type="EMBL" id="CATQJA010001274">
    <property type="protein sequence ID" value="CAJ0566584.1"/>
    <property type="molecule type" value="Genomic_DNA"/>
</dbReference>
<sequence length="254" mass="28407">MPMTPTTHPVYSPRQTVLPSRTTPAVHSLRQGNSTRNARAVRRVHGLQNENMTALQRTVFKENEIDLDRELNARGLTRHDGRLGELPKLESTDNGMVLWPICSNVHWYLLTFNFGKNELLLYDPLYPYPSMKTLKKILRDALNRFNTLLPAREVPTLSGYGPKATTHKVEFGTECAPPNDPIHSVTIQGNESGTLMCCELQTAVNTLPACMARNGGSARTDGSEDPIRIARRQGFEKDCGRDWLRNDSPGSPRG</sequence>
<dbReference type="InterPro" id="IPR038765">
    <property type="entry name" value="Papain-like_cys_pep_sf"/>
</dbReference>
<feature type="region of interest" description="Disordered" evidence="1">
    <location>
        <begin position="1"/>
        <end position="36"/>
    </location>
</feature>
<protein>
    <submittedName>
        <fullName evidence="2">Uncharacterized protein</fullName>
    </submittedName>
</protein>
<dbReference type="AlphaFoldDB" id="A0AA36CCP4"/>
<dbReference type="Proteomes" id="UP001177023">
    <property type="component" value="Unassembled WGS sequence"/>
</dbReference>
<gene>
    <name evidence="2" type="ORF">MSPICULIGERA_LOCUS5178</name>
</gene>
<reference evidence="2" key="1">
    <citation type="submission" date="2023-06" db="EMBL/GenBank/DDBJ databases">
        <authorList>
            <person name="Delattre M."/>
        </authorList>
    </citation>
    <scope>NUCLEOTIDE SEQUENCE</scope>
    <source>
        <strain evidence="2">AF72</strain>
    </source>
</reference>